<dbReference type="Gene3D" id="3.60.110.10">
    <property type="entry name" value="Carbon-nitrogen hydrolase"/>
    <property type="match status" value="1"/>
</dbReference>
<keyword evidence="3 9" id="KW-1003">Cell membrane</keyword>
<evidence type="ECO:0000256" key="6">
    <source>
        <dbReference type="ARBA" id="ARBA00022989"/>
    </source>
</evidence>
<keyword evidence="5 9" id="KW-0812">Transmembrane</keyword>
<keyword evidence="4 9" id="KW-0808">Transferase</keyword>
<evidence type="ECO:0000256" key="5">
    <source>
        <dbReference type="ARBA" id="ARBA00022692"/>
    </source>
</evidence>
<feature type="transmembrane region" description="Helical" evidence="9">
    <location>
        <begin position="60"/>
        <end position="79"/>
    </location>
</feature>
<feature type="transmembrane region" description="Helical" evidence="9">
    <location>
        <begin position="202"/>
        <end position="220"/>
    </location>
</feature>
<dbReference type="HAMAP" id="MF_01148">
    <property type="entry name" value="Lnt"/>
    <property type="match status" value="1"/>
</dbReference>
<feature type="transmembrane region" description="Helical" evidence="9">
    <location>
        <begin position="91"/>
        <end position="114"/>
    </location>
</feature>
<dbReference type="PANTHER" id="PTHR38686:SF1">
    <property type="entry name" value="APOLIPOPROTEIN N-ACYLTRANSFERASE"/>
    <property type="match status" value="1"/>
</dbReference>
<comment type="caution">
    <text evidence="11">The sequence shown here is derived from an EMBL/GenBank/DDBJ whole genome shotgun (WGS) entry which is preliminary data.</text>
</comment>
<dbReference type="UniPathway" id="UPA00666"/>
<sequence>MKPSSLRTQLAAVLDRPGLFAIASGVLIALSFPTAGFSFLAWIALIPLLISLEGTTLRQAFRLGFTCGLAAYILILYWINIVVTHFGHLPWAVSIPLYLALAAWLALFYGLATLIARYGEQGRIKLVFTLPVAWVALDFLRSFLLTGFPWAMLGHSQYRILPLIQIADLSGVYGITLLIVLTNVVLYRVLRAVSGANVPYPAKSALLLLLLFTATLFYGFNRLNGEEKSTAPPLRVALIQGNIDQDVKWSPAFQGQTMDIYERLTREAAHGGVDLVVWPESAAPFFFQDEFRQAERIRSLAREINAYVLFGSPAHELRNGTRTFLNSAFVVAPNGETGARGDKMHLVPFGEYVPLKRLLPFVSKLVVGIGDFSPGEHAAPLDVGRTRAGLLVCYEGIFPELAREYVNNGARILVNITNDAWYGRSSAPYQHFSIAVFRAVETRTPLIRAANTGISAIIDQNGHIRAMSTIFQEEVCTGEIQPGSGDSLYLKIGDAPAWFCAMLTLGVVLLARFRREKRLERKD</sequence>
<dbReference type="GO" id="GO:0005886">
    <property type="term" value="C:plasma membrane"/>
    <property type="evidence" value="ECO:0007669"/>
    <property type="project" value="UniProtKB-SubCell"/>
</dbReference>
<dbReference type="GO" id="GO:0042158">
    <property type="term" value="P:lipoprotein biosynthetic process"/>
    <property type="evidence" value="ECO:0007669"/>
    <property type="project" value="UniProtKB-UniRule"/>
</dbReference>
<evidence type="ECO:0000256" key="2">
    <source>
        <dbReference type="ARBA" id="ARBA00010065"/>
    </source>
</evidence>
<keyword evidence="8 9" id="KW-0012">Acyltransferase</keyword>
<evidence type="ECO:0000256" key="8">
    <source>
        <dbReference type="ARBA" id="ARBA00023315"/>
    </source>
</evidence>
<evidence type="ECO:0000256" key="7">
    <source>
        <dbReference type="ARBA" id="ARBA00023136"/>
    </source>
</evidence>
<dbReference type="Pfam" id="PF20154">
    <property type="entry name" value="LNT_N"/>
    <property type="match status" value="1"/>
</dbReference>
<organism evidence="11 12">
    <name type="scientific">Oryzomonas japonica</name>
    <dbReference type="NCBI Taxonomy" id="2603858"/>
    <lineage>
        <taxon>Bacteria</taxon>
        <taxon>Pseudomonadati</taxon>
        <taxon>Thermodesulfobacteriota</taxon>
        <taxon>Desulfuromonadia</taxon>
        <taxon>Geobacterales</taxon>
        <taxon>Geobacteraceae</taxon>
        <taxon>Oryzomonas</taxon>
    </lineage>
</organism>
<evidence type="ECO:0000256" key="4">
    <source>
        <dbReference type="ARBA" id="ARBA00022679"/>
    </source>
</evidence>
<dbReference type="GO" id="GO:0016410">
    <property type="term" value="F:N-acyltransferase activity"/>
    <property type="evidence" value="ECO:0007669"/>
    <property type="project" value="UniProtKB-UniRule"/>
</dbReference>
<dbReference type="InterPro" id="IPR003010">
    <property type="entry name" value="C-N_Hydrolase"/>
</dbReference>
<feature type="domain" description="CN hydrolase" evidence="10">
    <location>
        <begin position="239"/>
        <end position="482"/>
    </location>
</feature>
<evidence type="ECO:0000313" key="11">
    <source>
        <dbReference type="EMBL" id="KAB0664096.1"/>
    </source>
</evidence>
<dbReference type="PROSITE" id="PS50263">
    <property type="entry name" value="CN_HYDROLASE"/>
    <property type="match status" value="1"/>
</dbReference>
<dbReference type="InterPro" id="IPR036526">
    <property type="entry name" value="C-N_Hydrolase_sf"/>
</dbReference>
<dbReference type="PANTHER" id="PTHR38686">
    <property type="entry name" value="APOLIPOPROTEIN N-ACYLTRANSFERASE"/>
    <property type="match status" value="1"/>
</dbReference>
<comment type="subcellular location">
    <subcellularLocation>
        <location evidence="1 9">Cell membrane</location>
        <topology evidence="1 9">Multi-pass membrane protein</topology>
    </subcellularLocation>
</comment>
<feature type="transmembrane region" description="Helical" evidence="9">
    <location>
        <begin position="171"/>
        <end position="190"/>
    </location>
</feature>
<accession>A0A7J4ZMY5</accession>
<keyword evidence="6 9" id="KW-1133">Transmembrane helix</keyword>
<comment type="pathway">
    <text evidence="9">Protein modification; lipoprotein biosynthesis (N-acyl transfer).</text>
</comment>
<dbReference type="InterPro" id="IPR045378">
    <property type="entry name" value="LNT_N"/>
</dbReference>
<name>A0A7J4ZMY5_9BACT</name>
<keyword evidence="11" id="KW-0449">Lipoprotein</keyword>
<dbReference type="EMBL" id="VZQZ01000010">
    <property type="protein sequence ID" value="KAB0664096.1"/>
    <property type="molecule type" value="Genomic_DNA"/>
</dbReference>
<gene>
    <name evidence="9 11" type="primary">lnt</name>
    <name evidence="11" type="ORF">F6V25_14935</name>
</gene>
<feature type="transmembrane region" description="Helical" evidence="9">
    <location>
        <begin position="20"/>
        <end position="48"/>
    </location>
</feature>
<evidence type="ECO:0000313" key="12">
    <source>
        <dbReference type="Proteomes" id="UP000420562"/>
    </source>
</evidence>
<dbReference type="EC" id="2.3.1.269" evidence="9"/>
<dbReference type="InterPro" id="IPR004563">
    <property type="entry name" value="Apolipo_AcylTrfase"/>
</dbReference>
<comment type="catalytic activity">
    <reaction evidence="9">
        <text>N-terminal S-1,2-diacyl-sn-glyceryl-L-cysteinyl-[lipoprotein] + a glycerophospholipid = N-acyl-S-1,2-diacyl-sn-glyceryl-L-cysteinyl-[lipoprotein] + a 2-acyl-sn-glycero-3-phospholipid + H(+)</text>
        <dbReference type="Rhea" id="RHEA:48228"/>
        <dbReference type="Rhea" id="RHEA-COMP:14681"/>
        <dbReference type="Rhea" id="RHEA-COMP:14684"/>
        <dbReference type="ChEBI" id="CHEBI:15378"/>
        <dbReference type="ChEBI" id="CHEBI:136912"/>
        <dbReference type="ChEBI" id="CHEBI:140656"/>
        <dbReference type="ChEBI" id="CHEBI:140657"/>
        <dbReference type="ChEBI" id="CHEBI:140660"/>
        <dbReference type="EC" id="2.3.1.269"/>
    </reaction>
</comment>
<comment type="function">
    <text evidence="9">Catalyzes the phospholipid dependent N-acylation of the N-terminal cysteine of apolipoprotein, the last step in lipoprotein maturation.</text>
</comment>
<dbReference type="RefSeq" id="WP_151129413.1">
    <property type="nucleotide sequence ID" value="NZ_VZQZ01000010.1"/>
</dbReference>
<evidence type="ECO:0000256" key="1">
    <source>
        <dbReference type="ARBA" id="ARBA00004651"/>
    </source>
</evidence>
<evidence type="ECO:0000256" key="9">
    <source>
        <dbReference type="HAMAP-Rule" id="MF_01148"/>
    </source>
</evidence>
<evidence type="ECO:0000259" key="10">
    <source>
        <dbReference type="PROSITE" id="PS50263"/>
    </source>
</evidence>
<dbReference type="Proteomes" id="UP000420562">
    <property type="component" value="Unassembled WGS sequence"/>
</dbReference>
<keyword evidence="12" id="KW-1185">Reference proteome</keyword>
<dbReference type="NCBIfam" id="TIGR00546">
    <property type="entry name" value="lnt"/>
    <property type="match status" value="1"/>
</dbReference>
<keyword evidence="7 9" id="KW-0472">Membrane</keyword>
<dbReference type="SUPFAM" id="SSF56317">
    <property type="entry name" value="Carbon-nitrogen hydrolase"/>
    <property type="match status" value="1"/>
</dbReference>
<evidence type="ECO:0000256" key="3">
    <source>
        <dbReference type="ARBA" id="ARBA00022475"/>
    </source>
</evidence>
<reference evidence="11 12" key="1">
    <citation type="submission" date="2019-09" db="EMBL/GenBank/DDBJ databases">
        <title>Geobacter sp. Red96, a novel strain isolated from paddy soil.</title>
        <authorList>
            <person name="Xu Z."/>
            <person name="Masuda Y."/>
            <person name="Itoh H."/>
            <person name="Senoo K."/>
        </authorList>
    </citation>
    <scope>NUCLEOTIDE SEQUENCE [LARGE SCALE GENOMIC DNA]</scope>
    <source>
        <strain evidence="11 12">Red96</strain>
    </source>
</reference>
<proteinExistence type="inferred from homology"/>
<feature type="transmembrane region" description="Helical" evidence="9">
    <location>
        <begin position="495"/>
        <end position="513"/>
    </location>
</feature>
<feature type="transmembrane region" description="Helical" evidence="9">
    <location>
        <begin position="126"/>
        <end position="151"/>
    </location>
</feature>
<comment type="similarity">
    <text evidence="2 9">Belongs to the CN hydrolase family. Apolipoprotein N-acyltransferase subfamily.</text>
</comment>
<dbReference type="AlphaFoldDB" id="A0A7J4ZMY5"/>
<protein>
    <recommendedName>
        <fullName evidence="9">Apolipoprotein N-acyltransferase</fullName>
        <shortName evidence="9">ALP N-acyltransferase</shortName>
        <ecNumber evidence="9">2.3.1.269</ecNumber>
    </recommendedName>
</protein>
<dbReference type="CDD" id="cd07571">
    <property type="entry name" value="ALP_N-acyl_transferase"/>
    <property type="match status" value="1"/>
</dbReference>
<dbReference type="Pfam" id="PF00795">
    <property type="entry name" value="CN_hydrolase"/>
    <property type="match status" value="1"/>
</dbReference>